<name>A0ABT3JCR3_9SPHN</name>
<protein>
    <submittedName>
        <fullName evidence="1">HPF/RaiA family ribosome-associated protein</fullName>
    </submittedName>
</protein>
<dbReference type="EMBL" id="JAPDOB010000001">
    <property type="protein sequence ID" value="MCW3796866.1"/>
    <property type="molecule type" value="Genomic_DNA"/>
</dbReference>
<evidence type="ECO:0000313" key="2">
    <source>
        <dbReference type="Proteomes" id="UP001526246"/>
    </source>
</evidence>
<dbReference type="Gene3D" id="3.30.160.100">
    <property type="entry name" value="Ribosome hibernation promotion factor-like"/>
    <property type="match status" value="1"/>
</dbReference>
<accession>A0ABT3JCR3</accession>
<sequence length="106" mass="11598">MLFQFNKDNQIDGSPDLADRVEEVVLQRLDRIASQLTRVEVHVGDPGNSKGDGDKRCSIEIRPEHMPAVAANHEGPTIEAAAAGAADKVLRAFDKQIGKRTDRKGH</sequence>
<dbReference type="SUPFAM" id="SSF69754">
    <property type="entry name" value="Ribosome binding protein Y (YfiA homologue)"/>
    <property type="match status" value="1"/>
</dbReference>
<reference evidence="1 2" key="1">
    <citation type="submission" date="2022-10" db="EMBL/GenBank/DDBJ databases">
        <title>Sphingomonas sp.</title>
        <authorList>
            <person name="Jin C."/>
        </authorList>
    </citation>
    <scope>NUCLEOTIDE SEQUENCE [LARGE SCALE GENOMIC DNA]</scope>
    <source>
        <strain evidence="1 2">BN140010</strain>
    </source>
</reference>
<dbReference type="RefSeq" id="WP_264880850.1">
    <property type="nucleotide sequence ID" value="NZ_JAPDOB010000001.1"/>
</dbReference>
<dbReference type="InterPro" id="IPR036567">
    <property type="entry name" value="RHF-like"/>
</dbReference>
<organism evidence="1 2">
    <name type="scientific">Sphingomonas arvum</name>
    <dbReference type="NCBI Taxonomy" id="2992113"/>
    <lineage>
        <taxon>Bacteria</taxon>
        <taxon>Pseudomonadati</taxon>
        <taxon>Pseudomonadota</taxon>
        <taxon>Alphaproteobacteria</taxon>
        <taxon>Sphingomonadales</taxon>
        <taxon>Sphingomonadaceae</taxon>
        <taxon>Sphingomonas</taxon>
    </lineage>
</organism>
<proteinExistence type="predicted"/>
<comment type="caution">
    <text evidence="1">The sequence shown here is derived from an EMBL/GenBank/DDBJ whole genome shotgun (WGS) entry which is preliminary data.</text>
</comment>
<keyword evidence="2" id="KW-1185">Reference proteome</keyword>
<gene>
    <name evidence="1" type="ORF">OMW55_03480</name>
</gene>
<evidence type="ECO:0000313" key="1">
    <source>
        <dbReference type="EMBL" id="MCW3796866.1"/>
    </source>
</evidence>
<dbReference type="InterPro" id="IPR003489">
    <property type="entry name" value="RHF/RaiA"/>
</dbReference>
<dbReference type="Proteomes" id="UP001526246">
    <property type="component" value="Unassembled WGS sequence"/>
</dbReference>
<dbReference type="Pfam" id="PF02482">
    <property type="entry name" value="Ribosomal_S30AE"/>
    <property type="match status" value="1"/>
</dbReference>